<proteinExistence type="predicted"/>
<dbReference type="AlphaFoldDB" id="A4A6J3"/>
<reference evidence="2 3" key="2">
    <citation type="journal article" date="2009" name="PLoS ONE">
        <title>The photosynthetic apparatus and its regulation in the aerobic gammaproteobacterium Congregibacter litoralis gen. nov., sp. nov.</title>
        <authorList>
            <person name="Spring S."/>
            <person name="Lunsdorf H."/>
            <person name="Fuchs B.M."/>
            <person name="Tindall B.J."/>
        </authorList>
    </citation>
    <scope>NUCLEOTIDE SEQUENCE [LARGE SCALE GENOMIC DNA]</scope>
    <source>
        <strain evidence="2">KT71</strain>
    </source>
</reference>
<dbReference type="PANTHER" id="PTHR34595:SF7">
    <property type="entry name" value="SLL1039 PROTEIN"/>
    <property type="match status" value="1"/>
</dbReference>
<gene>
    <name evidence="2" type="ORF">KT71_01645</name>
</gene>
<dbReference type="RefSeq" id="WP_008292723.1">
    <property type="nucleotide sequence ID" value="NZ_CM002299.1"/>
</dbReference>
<dbReference type="Proteomes" id="UP000019205">
    <property type="component" value="Chromosome"/>
</dbReference>
<dbReference type="InterPro" id="IPR007296">
    <property type="entry name" value="DUF403"/>
</dbReference>
<dbReference type="PANTHER" id="PTHR34595">
    <property type="entry name" value="BLR5612 PROTEIN"/>
    <property type="match status" value="1"/>
</dbReference>
<accession>A4A6J3</accession>
<feature type="domain" description="DUF403" evidence="1">
    <location>
        <begin position="3"/>
        <end position="307"/>
    </location>
</feature>
<dbReference type="HOGENOM" id="CLU_071567_1_0_6"/>
<dbReference type="InterPro" id="IPR051680">
    <property type="entry name" value="ATP-dep_Glu-Cys_Ligase-2"/>
</dbReference>
<sequence>MIMLSRVAERVYWMARYIERAEDTARLVAAYNHLVMDIPKGSQPGWEILVRILDADPVFDEWFNVRNEQNVLRLLIGEADATCSIPYAVHAARENVRTTRDVIPDEVWELVNELYLYTADAAEHSVGRRNRQQYLEQVIQRCQVINGVLRSTLCRDHSYRFIMLGQLLERADMTTRIIDVGASDFLEREGATQGIEHLLWGTLLKSMSALGAYRRMIGPQVEKNAAVDFVFMEETFPRSVRFCVRGIQDELTPLSNNKASLRVVERMRRKLRGFESTSMDQSALHAYIDELQLIIGDLHQAVYESWFHSGEG</sequence>
<evidence type="ECO:0000259" key="1">
    <source>
        <dbReference type="Pfam" id="PF04168"/>
    </source>
</evidence>
<dbReference type="EMBL" id="AAOA02000002">
    <property type="protein sequence ID" value="EAQ98640.1"/>
    <property type="molecule type" value="Genomic_DNA"/>
</dbReference>
<reference evidence="2 3" key="1">
    <citation type="journal article" date="2007" name="Proc. Natl. Acad. Sci. U.S.A.">
        <title>Characterization of a marine gammaproteobacterium capable of aerobic anoxygenic photosynthesis.</title>
        <authorList>
            <person name="Fuchs B.M."/>
            <person name="Spring S."/>
            <person name="Teeling H."/>
            <person name="Quast C."/>
            <person name="Wulf J."/>
            <person name="Schattenhofer M."/>
            <person name="Yan S."/>
            <person name="Ferriera S."/>
            <person name="Johnson J."/>
            <person name="Glockner F.O."/>
            <person name="Amann R."/>
        </authorList>
    </citation>
    <scope>NUCLEOTIDE SEQUENCE [LARGE SCALE GENOMIC DNA]</scope>
    <source>
        <strain evidence="2">KT71</strain>
    </source>
</reference>
<evidence type="ECO:0000313" key="3">
    <source>
        <dbReference type="Proteomes" id="UP000019205"/>
    </source>
</evidence>
<evidence type="ECO:0000313" key="2">
    <source>
        <dbReference type="EMBL" id="EAQ98640.1"/>
    </source>
</evidence>
<dbReference type="eggNOG" id="COG2307">
    <property type="taxonomic scope" value="Bacteria"/>
</dbReference>
<comment type="caution">
    <text evidence="2">The sequence shown here is derived from an EMBL/GenBank/DDBJ whole genome shotgun (WGS) entry which is preliminary data.</text>
</comment>
<dbReference type="Pfam" id="PF04168">
    <property type="entry name" value="Alpha-E"/>
    <property type="match status" value="1"/>
</dbReference>
<name>A4A6J3_9GAMM</name>
<organism evidence="2 3">
    <name type="scientific">Congregibacter litoralis KT71</name>
    <dbReference type="NCBI Taxonomy" id="314285"/>
    <lineage>
        <taxon>Bacteria</taxon>
        <taxon>Pseudomonadati</taxon>
        <taxon>Pseudomonadota</taxon>
        <taxon>Gammaproteobacteria</taxon>
        <taxon>Cellvibrionales</taxon>
        <taxon>Halieaceae</taxon>
        <taxon>Congregibacter</taxon>
    </lineage>
</organism>
<dbReference type="STRING" id="314285.KT71_01645"/>
<protein>
    <recommendedName>
        <fullName evidence="1">DUF403 domain-containing protein</fullName>
    </recommendedName>
</protein>
<keyword evidence="3" id="KW-1185">Reference proteome</keyword>